<dbReference type="PIRSF" id="PIRSF005962">
    <property type="entry name" value="Pept_M20D_amidohydro"/>
    <property type="match status" value="1"/>
</dbReference>
<dbReference type="InterPro" id="IPR002933">
    <property type="entry name" value="Peptidase_M20"/>
</dbReference>
<dbReference type="Gene3D" id="3.40.630.10">
    <property type="entry name" value="Zn peptidases"/>
    <property type="match status" value="1"/>
</dbReference>
<protein>
    <submittedName>
        <fullName evidence="2">M20 family metallopeptidase</fullName>
    </submittedName>
</protein>
<dbReference type="InterPro" id="IPR036264">
    <property type="entry name" value="Bact_exopeptidase_dim_dom"/>
</dbReference>
<dbReference type="SUPFAM" id="SSF55031">
    <property type="entry name" value="Bacterial exopeptidase dimerisation domain"/>
    <property type="match status" value="1"/>
</dbReference>
<reference evidence="2 3" key="1">
    <citation type="submission" date="2022-08" db="EMBL/GenBank/DDBJ databases">
        <title>Aerococcaceae sp. nov isolated from spoiled eye mask.</title>
        <authorList>
            <person name="Zhou G."/>
            <person name="Xie X.-B."/>
            <person name="Shi Q.-S."/>
            <person name="Wang Y.-S."/>
            <person name="Wen X."/>
            <person name="Peng H."/>
            <person name="Yang X.-J."/>
            <person name="Tao H.-B."/>
            <person name="Huang X.-M."/>
        </authorList>
    </citation>
    <scope>NUCLEOTIDE SEQUENCE [LARGE SCALE GENOMIC DNA]</scope>
    <source>
        <strain evidence="3">DM20194951</strain>
    </source>
</reference>
<proteinExistence type="predicted"/>
<dbReference type="Proteomes" id="UP001315967">
    <property type="component" value="Chromosome"/>
</dbReference>
<gene>
    <name evidence="2" type="ORF">NRE15_03660</name>
</gene>
<organism evidence="2 3">
    <name type="scientific">Fundicoccus culcitae</name>
    <dbReference type="NCBI Taxonomy" id="2969821"/>
    <lineage>
        <taxon>Bacteria</taxon>
        <taxon>Bacillati</taxon>
        <taxon>Bacillota</taxon>
        <taxon>Bacilli</taxon>
        <taxon>Lactobacillales</taxon>
        <taxon>Aerococcaceae</taxon>
        <taxon>Fundicoccus</taxon>
    </lineage>
</organism>
<dbReference type="InterPro" id="IPR017439">
    <property type="entry name" value="Amidohydrolase"/>
</dbReference>
<dbReference type="Gene3D" id="3.30.70.360">
    <property type="match status" value="1"/>
</dbReference>
<dbReference type="Pfam" id="PF07687">
    <property type="entry name" value="M20_dimer"/>
    <property type="match status" value="1"/>
</dbReference>
<dbReference type="EMBL" id="CP102453">
    <property type="protein sequence ID" value="UUX34756.1"/>
    <property type="molecule type" value="Genomic_DNA"/>
</dbReference>
<sequence>MLENKIKHEVDKIYDEMVSWRRTLHQYPELSFKEYETSEFIFNKLNEFGVDKFERLSETAVVALINGAKGDGKCIAIRADIDALPVEEKTDYEFASKNPNKMHACGHDGHTSMLLGTSKILTENRDLFKGSVKVIFQHGEELFPGGAVSLVEQGVMENPKVDAIICAHIVPDKDSGAIRIKSGDVSIGCDLVNITITGQSGHGSRPHEGKDAITAASQYILAIQQIVSRYTNPKEQVVLSVGTLKAGTAVNIIADKAELSLNLRTFDLKTLEIAKQKLFDIAKGLEIATGCKFDLDYVVGYQGVRNNQNIVDLVAESTKKYLGEDAVQIGDFDLGSDDFSYYMNATNTPGAYYFLLSGYETESPYPNHHGRFTWKEEAMKTGVVSYLASALEFLNN</sequence>
<dbReference type="RefSeq" id="WP_313794259.1">
    <property type="nucleotide sequence ID" value="NZ_CP102453.1"/>
</dbReference>
<keyword evidence="3" id="KW-1185">Reference proteome</keyword>
<evidence type="ECO:0000313" key="2">
    <source>
        <dbReference type="EMBL" id="UUX34756.1"/>
    </source>
</evidence>
<dbReference type="PANTHER" id="PTHR11014:SF63">
    <property type="entry name" value="METALLOPEPTIDASE, PUTATIVE (AFU_ORTHOLOGUE AFUA_6G09600)-RELATED"/>
    <property type="match status" value="1"/>
</dbReference>
<dbReference type="CDD" id="cd03886">
    <property type="entry name" value="M20_Acy1"/>
    <property type="match status" value="1"/>
</dbReference>
<evidence type="ECO:0000313" key="3">
    <source>
        <dbReference type="Proteomes" id="UP001315967"/>
    </source>
</evidence>
<dbReference type="Pfam" id="PF01546">
    <property type="entry name" value="Peptidase_M20"/>
    <property type="match status" value="1"/>
</dbReference>
<name>A0ABY5P847_9LACT</name>
<dbReference type="PANTHER" id="PTHR11014">
    <property type="entry name" value="PEPTIDASE M20 FAMILY MEMBER"/>
    <property type="match status" value="1"/>
</dbReference>
<dbReference type="InterPro" id="IPR011650">
    <property type="entry name" value="Peptidase_M20_dimer"/>
</dbReference>
<accession>A0ABY5P847</accession>
<dbReference type="SUPFAM" id="SSF53187">
    <property type="entry name" value="Zn-dependent exopeptidases"/>
    <property type="match status" value="1"/>
</dbReference>
<feature type="domain" description="Peptidase M20 dimerisation" evidence="1">
    <location>
        <begin position="192"/>
        <end position="283"/>
    </location>
</feature>
<evidence type="ECO:0000259" key="1">
    <source>
        <dbReference type="Pfam" id="PF07687"/>
    </source>
</evidence>
<dbReference type="NCBIfam" id="TIGR01891">
    <property type="entry name" value="amidohydrolases"/>
    <property type="match status" value="1"/>
</dbReference>